<dbReference type="AlphaFoldDB" id="A0A4Z1IP99"/>
<sequence length="69" mass="7695">MLLKPSRFIAAVVILIVVLTHCLIAYRYFVRSSASQDLDRIPTILEVIPLPETETSTRSNKISLEPAAL</sequence>
<name>A0A4Z1IP99_9HELO</name>
<feature type="transmembrane region" description="Helical" evidence="1">
    <location>
        <begin position="6"/>
        <end position="30"/>
    </location>
</feature>
<proteinExistence type="predicted"/>
<dbReference type="Proteomes" id="UP000297527">
    <property type="component" value="Unassembled WGS sequence"/>
</dbReference>
<organism evidence="2 3">
    <name type="scientific">Botryotinia convoluta</name>
    <dbReference type="NCBI Taxonomy" id="54673"/>
    <lineage>
        <taxon>Eukaryota</taxon>
        <taxon>Fungi</taxon>
        <taxon>Dikarya</taxon>
        <taxon>Ascomycota</taxon>
        <taxon>Pezizomycotina</taxon>
        <taxon>Leotiomycetes</taxon>
        <taxon>Helotiales</taxon>
        <taxon>Sclerotiniaceae</taxon>
        <taxon>Botryotinia</taxon>
    </lineage>
</organism>
<comment type="caution">
    <text evidence="2">The sequence shown here is derived from an EMBL/GenBank/DDBJ whole genome shotgun (WGS) entry which is preliminary data.</text>
</comment>
<reference evidence="2 3" key="1">
    <citation type="submission" date="2017-12" db="EMBL/GenBank/DDBJ databases">
        <title>Comparative genomics of Botrytis spp.</title>
        <authorList>
            <person name="Valero-Jimenez C.A."/>
            <person name="Tapia P."/>
            <person name="Veloso J."/>
            <person name="Silva-Moreno E."/>
            <person name="Staats M."/>
            <person name="Valdes J.H."/>
            <person name="Van Kan J.A.L."/>
        </authorList>
    </citation>
    <scope>NUCLEOTIDE SEQUENCE [LARGE SCALE GENOMIC DNA]</scope>
    <source>
        <strain evidence="2 3">MUCL11595</strain>
    </source>
</reference>
<evidence type="ECO:0000256" key="1">
    <source>
        <dbReference type="SAM" id="Phobius"/>
    </source>
</evidence>
<keyword evidence="3" id="KW-1185">Reference proteome</keyword>
<evidence type="ECO:0000313" key="3">
    <source>
        <dbReference type="Proteomes" id="UP000297527"/>
    </source>
</evidence>
<keyword evidence="1" id="KW-0812">Transmembrane</keyword>
<protein>
    <submittedName>
        <fullName evidence="2">Uncharacterized protein</fullName>
    </submittedName>
</protein>
<keyword evidence="1" id="KW-0472">Membrane</keyword>
<keyword evidence="1" id="KW-1133">Transmembrane helix</keyword>
<gene>
    <name evidence="2" type="ORF">BCON_0013g00130</name>
</gene>
<dbReference type="EMBL" id="PQXN01000013">
    <property type="protein sequence ID" value="TGO63369.1"/>
    <property type="molecule type" value="Genomic_DNA"/>
</dbReference>
<accession>A0A4Z1IP99</accession>
<evidence type="ECO:0000313" key="2">
    <source>
        <dbReference type="EMBL" id="TGO63369.1"/>
    </source>
</evidence>